<proteinExistence type="predicted"/>
<dbReference type="GO" id="GO:0005576">
    <property type="term" value="C:extracellular region"/>
    <property type="evidence" value="ECO:0007669"/>
    <property type="project" value="UniProtKB-SubCell"/>
</dbReference>
<dbReference type="Proteomes" id="UP000500767">
    <property type="component" value="Chromosome"/>
</dbReference>
<dbReference type="PANTHER" id="PTHR10009:SF18">
    <property type="entry name" value="PROTEIN YELLOW-LIKE PROTEIN"/>
    <property type="match status" value="1"/>
</dbReference>
<evidence type="ECO:0000313" key="4">
    <source>
        <dbReference type="Proteomes" id="UP000500767"/>
    </source>
</evidence>
<gene>
    <name evidence="3" type="ORF">HN018_16305</name>
</gene>
<keyword evidence="2" id="KW-0964">Secreted</keyword>
<dbReference type="InterPro" id="IPR011042">
    <property type="entry name" value="6-blade_b-propeller_TolB-like"/>
</dbReference>
<dbReference type="KEGG" id="lck:HN018_16305"/>
<organism evidence="3 4">
    <name type="scientific">Lichenicola cladoniae</name>
    <dbReference type="NCBI Taxonomy" id="1484109"/>
    <lineage>
        <taxon>Bacteria</taxon>
        <taxon>Pseudomonadati</taxon>
        <taxon>Pseudomonadota</taxon>
        <taxon>Alphaproteobacteria</taxon>
        <taxon>Acetobacterales</taxon>
        <taxon>Acetobacteraceae</taxon>
        <taxon>Lichenicola</taxon>
    </lineage>
</organism>
<dbReference type="InterPro" id="IPR017996">
    <property type="entry name" value="MRJP/yellow-related"/>
</dbReference>
<dbReference type="EMBL" id="CP053708">
    <property type="protein sequence ID" value="QKE91399.1"/>
    <property type="molecule type" value="Genomic_DNA"/>
</dbReference>
<reference evidence="3 4" key="1">
    <citation type="journal article" date="2014" name="World J. Microbiol. Biotechnol.">
        <title>Biodiversity and physiological characteristics of Antarctic and Arctic lichens-associated bacteria.</title>
        <authorList>
            <person name="Lee Y.M."/>
            <person name="Kim E.H."/>
            <person name="Lee H.K."/>
            <person name="Hong S.G."/>
        </authorList>
    </citation>
    <scope>NUCLEOTIDE SEQUENCE [LARGE SCALE GENOMIC DNA]</scope>
    <source>
        <strain evidence="3 4">PAMC 26569</strain>
    </source>
</reference>
<keyword evidence="4" id="KW-1185">Reference proteome</keyword>
<dbReference type="SUPFAM" id="SSF101898">
    <property type="entry name" value="NHL repeat"/>
    <property type="match status" value="1"/>
</dbReference>
<dbReference type="PANTHER" id="PTHR10009">
    <property type="entry name" value="PROTEIN YELLOW-RELATED"/>
    <property type="match status" value="1"/>
</dbReference>
<sequence length="380" mass="40828">MQDAVFQPGRRDILTGIVAVSALSTVAPVSRARAATGPASLELVARFTSPRQVTGVAVSPTGRIFVNFPRWEEDVSISVAEVGAGGSLKPFPDAAWNGFRNGDPGSAGKAGSSFVCVQSVTVDAQGHLWVLDPAAPGLTFIVPGGPKLVCIDLATNTVKRVYRFDTRVAPQGSYLNDIRFTSDGRRAVITNSGNPGSLIVLDVQSGVARQALVNHPSTQFDPAVTITVNGKPLRMLDGQPAHFAADGLLIDGQDRYLYWQATTGRTMYRVPLAALFDASLLPAHLGAQVQVVARTFVTDGYWFSRKHGMLLTSAEEFSVKRMESNGSFTVLVQDPRLFWPDSMAEGPDGAIYVTASHIPEMKAWQGPGITETQLFRFRPA</sequence>
<dbReference type="Gene3D" id="2.120.10.30">
    <property type="entry name" value="TolB, C-terminal domain"/>
    <property type="match status" value="1"/>
</dbReference>
<comment type="subcellular location">
    <subcellularLocation>
        <location evidence="1">Secreted</location>
    </subcellularLocation>
</comment>
<evidence type="ECO:0000313" key="3">
    <source>
        <dbReference type="EMBL" id="QKE91399.1"/>
    </source>
</evidence>
<accession>A0A6M8HS92</accession>
<dbReference type="Pfam" id="PF03022">
    <property type="entry name" value="MRJP"/>
    <property type="match status" value="1"/>
</dbReference>
<dbReference type="RefSeq" id="WP_171833078.1">
    <property type="nucleotide sequence ID" value="NZ_CP053708.1"/>
</dbReference>
<dbReference type="AlphaFoldDB" id="A0A6M8HS92"/>
<name>A0A6M8HS92_9PROT</name>
<evidence type="ECO:0000256" key="1">
    <source>
        <dbReference type="ARBA" id="ARBA00004613"/>
    </source>
</evidence>
<evidence type="ECO:0008006" key="5">
    <source>
        <dbReference type="Google" id="ProtNLM"/>
    </source>
</evidence>
<protein>
    <recommendedName>
        <fullName evidence="5">Major royal jelly protein</fullName>
    </recommendedName>
</protein>
<evidence type="ECO:0000256" key="2">
    <source>
        <dbReference type="ARBA" id="ARBA00022525"/>
    </source>
</evidence>